<name>A0A7R9E6L3_9NEOP</name>
<feature type="region of interest" description="Disordered" evidence="1">
    <location>
        <begin position="40"/>
        <end position="63"/>
    </location>
</feature>
<evidence type="ECO:0000256" key="1">
    <source>
        <dbReference type="SAM" id="MobiDB-lite"/>
    </source>
</evidence>
<dbReference type="AlphaFoldDB" id="A0A7R9E6L3"/>
<reference evidence="2" key="1">
    <citation type="submission" date="2020-11" db="EMBL/GenBank/DDBJ databases">
        <authorList>
            <person name="Tran Van P."/>
        </authorList>
    </citation>
    <scope>NUCLEOTIDE SEQUENCE</scope>
</reference>
<feature type="region of interest" description="Disordered" evidence="1">
    <location>
        <begin position="77"/>
        <end position="96"/>
    </location>
</feature>
<sequence>MRQGGARRMTITCSLSNWEERWGGSPITRSAMRHKPRFMFLSGGRRGPGVEENNSGGGKQPPPLFGLFRSAKEHMDNIPTSLPRQMTPRRDNEKQLERRFWKQLRRRRSESVISPSRVAT</sequence>
<proteinExistence type="predicted"/>
<gene>
    <name evidence="2" type="ORF">TMSB3V08_LOCUS3924</name>
</gene>
<accession>A0A7R9E6L3</accession>
<dbReference type="EMBL" id="OB793355">
    <property type="protein sequence ID" value="CAD7427059.1"/>
    <property type="molecule type" value="Genomic_DNA"/>
</dbReference>
<protein>
    <submittedName>
        <fullName evidence="2">Uncharacterized protein</fullName>
    </submittedName>
</protein>
<organism evidence="2">
    <name type="scientific">Timema monikensis</name>
    <dbReference type="NCBI Taxonomy" id="170555"/>
    <lineage>
        <taxon>Eukaryota</taxon>
        <taxon>Metazoa</taxon>
        <taxon>Ecdysozoa</taxon>
        <taxon>Arthropoda</taxon>
        <taxon>Hexapoda</taxon>
        <taxon>Insecta</taxon>
        <taxon>Pterygota</taxon>
        <taxon>Neoptera</taxon>
        <taxon>Polyneoptera</taxon>
        <taxon>Phasmatodea</taxon>
        <taxon>Timematodea</taxon>
        <taxon>Timematoidea</taxon>
        <taxon>Timematidae</taxon>
        <taxon>Timema</taxon>
    </lineage>
</organism>
<evidence type="ECO:0000313" key="2">
    <source>
        <dbReference type="EMBL" id="CAD7427059.1"/>
    </source>
</evidence>